<sequence>MGGEAKPLPPPRSQYHAERIRDVFTQLDVNGKGILSFDEIRLGLEREGFDWVRLASESFPSAMTLRAIRPRATSPSSASRRVGASLVAVPLPSPCPFWMRRPVPRRRRLTAPPRPPPKKTPQSLANLDGKKVTRAIALEASSAGHETVDFDAFWEFCIMSGEKPGVDPVLDAHAYLTEHKVVAIVEGMTAALMVAKPEDVKPFLVERLERLKASGTPVNHFTDEDLATMFDVFDVSRHGAITAAQCNRALKALTGRDGEVRGGVDESVATVTMRAFIKHARAALDDHCS</sequence>
<organism evidence="4">
    <name type="scientific">Micromonas pusilla (strain CCMP1545)</name>
    <name type="common">Picoplanktonic green alga</name>
    <dbReference type="NCBI Taxonomy" id="564608"/>
    <lineage>
        <taxon>Eukaryota</taxon>
        <taxon>Viridiplantae</taxon>
        <taxon>Chlorophyta</taxon>
        <taxon>Mamiellophyceae</taxon>
        <taxon>Mamiellales</taxon>
        <taxon>Mamiellaceae</taxon>
        <taxon>Micromonas</taxon>
    </lineage>
</organism>
<dbReference type="PANTHER" id="PTHR21847">
    <property type="entry name" value="EF-HAND CALCIUM-BINDING DOMAIN-CONTAINING PROTEIN 10"/>
    <property type="match status" value="1"/>
</dbReference>
<proteinExistence type="predicted"/>
<dbReference type="KEGG" id="mpp:MICPUCDRAFT_60816"/>
<name>C1MZQ6_MICPC</name>
<feature type="domain" description="EF-hand" evidence="2">
    <location>
        <begin position="221"/>
        <end position="256"/>
    </location>
</feature>
<dbReference type="STRING" id="564608.C1MZQ6"/>
<keyword evidence="4" id="KW-1185">Reference proteome</keyword>
<reference evidence="3 4" key="1">
    <citation type="journal article" date="2009" name="Science">
        <title>Green evolution and dynamic adaptations revealed by genomes of the marine picoeukaryotes Micromonas.</title>
        <authorList>
            <person name="Worden A.Z."/>
            <person name="Lee J.H."/>
            <person name="Mock T."/>
            <person name="Rouze P."/>
            <person name="Simmons M.P."/>
            <person name="Aerts A.L."/>
            <person name="Allen A.E."/>
            <person name="Cuvelier M.L."/>
            <person name="Derelle E."/>
            <person name="Everett M.V."/>
            <person name="Foulon E."/>
            <person name="Grimwood J."/>
            <person name="Gundlach H."/>
            <person name="Henrissat B."/>
            <person name="Napoli C."/>
            <person name="McDonald S.M."/>
            <person name="Parker M.S."/>
            <person name="Rombauts S."/>
            <person name="Salamov A."/>
            <person name="Von Dassow P."/>
            <person name="Badger J.H."/>
            <person name="Coutinho P.M."/>
            <person name="Demir E."/>
            <person name="Dubchak I."/>
            <person name="Gentemann C."/>
            <person name="Eikrem W."/>
            <person name="Gready J.E."/>
            <person name="John U."/>
            <person name="Lanier W."/>
            <person name="Lindquist E.A."/>
            <person name="Lucas S."/>
            <person name="Mayer K.F."/>
            <person name="Moreau H."/>
            <person name="Not F."/>
            <person name="Otillar R."/>
            <person name="Panaud O."/>
            <person name="Pangilinan J."/>
            <person name="Paulsen I."/>
            <person name="Piegu B."/>
            <person name="Poliakov A."/>
            <person name="Robbens S."/>
            <person name="Schmutz J."/>
            <person name="Toulza E."/>
            <person name="Wyss T."/>
            <person name="Zelensky A."/>
            <person name="Zhou K."/>
            <person name="Armbrust E.V."/>
            <person name="Bhattacharya D."/>
            <person name="Goodenough U.W."/>
            <person name="Van de Peer Y."/>
            <person name="Grigoriev I.V."/>
        </authorList>
    </citation>
    <scope>NUCLEOTIDE SEQUENCE [LARGE SCALE GENOMIC DNA]</scope>
    <source>
        <strain evidence="3 4">CCMP1545</strain>
    </source>
</reference>
<accession>C1MZQ6</accession>
<evidence type="ECO:0000256" key="1">
    <source>
        <dbReference type="SAM" id="MobiDB-lite"/>
    </source>
</evidence>
<feature type="domain" description="EF-hand" evidence="2">
    <location>
        <begin position="15"/>
        <end position="50"/>
    </location>
</feature>
<dbReference type="AlphaFoldDB" id="C1MZQ6"/>
<feature type="region of interest" description="Disordered" evidence="1">
    <location>
        <begin position="102"/>
        <end position="125"/>
    </location>
</feature>
<evidence type="ECO:0000259" key="2">
    <source>
        <dbReference type="PROSITE" id="PS50222"/>
    </source>
</evidence>
<gene>
    <name evidence="3" type="ORF">MICPUCDRAFT_60816</name>
</gene>
<dbReference type="InterPro" id="IPR011992">
    <property type="entry name" value="EF-hand-dom_pair"/>
</dbReference>
<dbReference type="GO" id="GO:0005509">
    <property type="term" value="F:calcium ion binding"/>
    <property type="evidence" value="ECO:0007669"/>
    <property type="project" value="InterPro"/>
</dbReference>
<dbReference type="OrthoDB" id="10260455at2759"/>
<dbReference type="Gene3D" id="1.10.238.10">
    <property type="entry name" value="EF-hand"/>
    <property type="match status" value="1"/>
</dbReference>
<dbReference type="InterPro" id="IPR039879">
    <property type="entry name" value="EFC10"/>
</dbReference>
<protein>
    <submittedName>
        <fullName evidence="3">Predicted protein</fullName>
    </submittedName>
</protein>
<dbReference type="PANTHER" id="PTHR21847:SF1">
    <property type="entry name" value="EF-HAND CALCIUM-BINDING DOMAIN-CONTAINING PROTEIN 10"/>
    <property type="match status" value="1"/>
</dbReference>
<dbReference type="GeneID" id="9686434"/>
<dbReference type="CDD" id="cd22961">
    <property type="entry name" value="DD_TEX55-like"/>
    <property type="match status" value="1"/>
</dbReference>
<dbReference type="OMA" id="RIRESVW"/>
<dbReference type="RefSeq" id="XP_003061261.1">
    <property type="nucleotide sequence ID" value="XM_003061215.1"/>
</dbReference>
<dbReference type="SUPFAM" id="SSF47391">
    <property type="entry name" value="Dimerization-anchoring domain of cAMP-dependent PK regulatory subunit"/>
    <property type="match status" value="1"/>
</dbReference>
<dbReference type="EMBL" id="GG663743">
    <property type="protein sequence ID" value="EEH54911.1"/>
    <property type="molecule type" value="Genomic_DNA"/>
</dbReference>
<evidence type="ECO:0000313" key="4">
    <source>
        <dbReference type="Proteomes" id="UP000001876"/>
    </source>
</evidence>
<evidence type="ECO:0000313" key="3">
    <source>
        <dbReference type="EMBL" id="EEH54911.1"/>
    </source>
</evidence>
<dbReference type="InterPro" id="IPR002048">
    <property type="entry name" value="EF_hand_dom"/>
</dbReference>
<dbReference type="SUPFAM" id="SSF47473">
    <property type="entry name" value="EF-hand"/>
    <property type="match status" value="1"/>
</dbReference>
<dbReference type="Proteomes" id="UP000001876">
    <property type="component" value="Unassembled WGS sequence"/>
</dbReference>
<dbReference type="PROSITE" id="PS50222">
    <property type="entry name" value="EF_HAND_2"/>
    <property type="match status" value="2"/>
</dbReference>